<dbReference type="PANTHER" id="PTHR43668">
    <property type="entry name" value="ALLANTOINASE"/>
    <property type="match status" value="1"/>
</dbReference>
<dbReference type="SUPFAM" id="SSF51556">
    <property type="entry name" value="Metallo-dependent hydrolases"/>
    <property type="match status" value="1"/>
</dbReference>
<reference evidence="3 4" key="1">
    <citation type="submission" date="2020-02" db="EMBL/GenBank/DDBJ databases">
        <authorList>
            <person name="Chen W.-M."/>
        </authorList>
    </citation>
    <scope>NUCLEOTIDE SEQUENCE [LARGE SCALE GENOMIC DNA]</scope>
    <source>
        <strain evidence="3 4">KDG-16</strain>
    </source>
</reference>
<accession>A0ABX0I9I5</accession>
<organism evidence="3 4">
    <name type="scientific">Flavobacterium difficile</name>
    <dbReference type="NCBI Taxonomy" id="2709659"/>
    <lineage>
        <taxon>Bacteria</taxon>
        <taxon>Pseudomonadati</taxon>
        <taxon>Bacteroidota</taxon>
        <taxon>Flavobacteriia</taxon>
        <taxon>Flavobacteriales</taxon>
        <taxon>Flavobacteriaceae</taxon>
        <taxon>Flavobacterium</taxon>
    </lineage>
</organism>
<keyword evidence="4" id="KW-1185">Reference proteome</keyword>
<dbReference type="Gene3D" id="2.30.40.10">
    <property type="entry name" value="Urease, subunit C, domain 1"/>
    <property type="match status" value="1"/>
</dbReference>
<dbReference type="PANTHER" id="PTHR43668:SF2">
    <property type="entry name" value="ALLANTOINASE"/>
    <property type="match status" value="1"/>
</dbReference>
<dbReference type="InterPro" id="IPR050138">
    <property type="entry name" value="DHOase/Allantoinase_Hydrolase"/>
</dbReference>
<keyword evidence="1" id="KW-0665">Pyrimidine biosynthesis</keyword>
<dbReference type="SUPFAM" id="SSF51338">
    <property type="entry name" value="Composite domain of metallo-dependent hydrolases"/>
    <property type="match status" value="1"/>
</dbReference>
<sequence>MNLLLKNATILENQNPFHNQQVDIEITSGIISKIGKNLTVKEGFEVIEKENLHVSQGWLDTSVVFGEPGFETTETIANGLKVAGKSGFTSVFLHSNTNPAIDNQAVIQFVKSKAQNSVSNLHVVGCLTKNSEGTDLAELFDMKNAGVVAFGDYKNSMTNANLLKIAFQYVANFDGILFVQPMNKEIRGKGFVNEGEVSTKLGLKGIPAMAEEIEIERNIALLEYTKGKLHIPTITTKKSVDLIQKAQAKGLEITCGVSVNNLVLTDEELVDFNSNTKIYPPLRTETDRKALIEGVLNNVITVITSDHCPVNIEQKQLEYDLADFGSIGLESAFGALQTVLPTEVIVEKFTKMKAYFNLESATISEGNKADLTLFNPNGEWIFEKENILSFSKNSIMLGKNMKGKVYGILCNNKIIVNE</sequence>
<gene>
    <name evidence="3" type="ORF">G4D72_11900</name>
</gene>
<dbReference type="InterPro" id="IPR004722">
    <property type="entry name" value="DHOase"/>
</dbReference>
<feature type="domain" description="Dihydroorotase catalytic" evidence="2">
    <location>
        <begin position="57"/>
        <end position="239"/>
    </location>
</feature>
<dbReference type="Gene3D" id="3.20.20.140">
    <property type="entry name" value="Metal-dependent hydrolases"/>
    <property type="match status" value="1"/>
</dbReference>
<dbReference type="Pfam" id="PF12890">
    <property type="entry name" value="DHOase"/>
    <property type="match status" value="1"/>
</dbReference>
<name>A0ABX0I9I5_9FLAO</name>
<dbReference type="Proteomes" id="UP000800984">
    <property type="component" value="Unassembled WGS sequence"/>
</dbReference>
<dbReference type="CDD" id="cd01317">
    <property type="entry name" value="DHOase_IIa"/>
    <property type="match status" value="1"/>
</dbReference>
<evidence type="ECO:0000313" key="3">
    <source>
        <dbReference type="EMBL" id="NHM02810.1"/>
    </source>
</evidence>
<evidence type="ECO:0000256" key="1">
    <source>
        <dbReference type="ARBA" id="ARBA00022975"/>
    </source>
</evidence>
<dbReference type="InterPro" id="IPR011059">
    <property type="entry name" value="Metal-dep_hydrolase_composite"/>
</dbReference>
<protein>
    <submittedName>
        <fullName evidence="3">Amidohydrolase family protein</fullName>
    </submittedName>
</protein>
<dbReference type="InterPro" id="IPR032466">
    <property type="entry name" value="Metal_Hydrolase"/>
</dbReference>
<dbReference type="RefSeq" id="WP_166077945.1">
    <property type="nucleotide sequence ID" value="NZ_JAAJBT010000008.1"/>
</dbReference>
<evidence type="ECO:0000313" key="4">
    <source>
        <dbReference type="Proteomes" id="UP000800984"/>
    </source>
</evidence>
<dbReference type="InterPro" id="IPR024403">
    <property type="entry name" value="DHOase_cat"/>
</dbReference>
<comment type="caution">
    <text evidence="3">The sequence shown here is derived from an EMBL/GenBank/DDBJ whole genome shotgun (WGS) entry which is preliminary data.</text>
</comment>
<evidence type="ECO:0000259" key="2">
    <source>
        <dbReference type="Pfam" id="PF12890"/>
    </source>
</evidence>
<dbReference type="EMBL" id="JAAJBT010000008">
    <property type="protein sequence ID" value="NHM02810.1"/>
    <property type="molecule type" value="Genomic_DNA"/>
</dbReference>
<proteinExistence type="predicted"/>